<dbReference type="Proteomes" id="UP001430953">
    <property type="component" value="Unassembled WGS sequence"/>
</dbReference>
<dbReference type="AlphaFoldDB" id="A0AAW2H469"/>
<evidence type="ECO:0000313" key="2">
    <source>
        <dbReference type="Proteomes" id="UP001430953"/>
    </source>
</evidence>
<keyword evidence="2" id="KW-1185">Reference proteome</keyword>
<proteinExistence type="predicted"/>
<name>A0AAW2H469_9HYME</name>
<protein>
    <submittedName>
        <fullName evidence="1">Uncharacterized protein</fullName>
    </submittedName>
</protein>
<sequence>MSLIVTQKQLNGHTTRLKKMVLKKYAERKETSSVFRTRSGVARGCPLFEISPSGTM</sequence>
<dbReference type="EMBL" id="JADYXP020000001">
    <property type="protein sequence ID" value="KAL0134354.1"/>
    <property type="molecule type" value="Genomic_DNA"/>
</dbReference>
<reference evidence="1 2" key="1">
    <citation type="submission" date="2023-03" db="EMBL/GenBank/DDBJ databases">
        <title>High recombination rates correlate with genetic variation in Cardiocondyla obscurior ants.</title>
        <authorList>
            <person name="Errbii M."/>
        </authorList>
    </citation>
    <scope>NUCLEOTIDE SEQUENCE [LARGE SCALE GENOMIC DNA]</scope>
    <source>
        <strain evidence="1">Alpha-2009</strain>
        <tissue evidence="1">Whole body</tissue>
    </source>
</reference>
<accession>A0AAW2H469</accession>
<evidence type="ECO:0000313" key="1">
    <source>
        <dbReference type="EMBL" id="KAL0134354.1"/>
    </source>
</evidence>
<gene>
    <name evidence="1" type="ORF">PUN28_001266</name>
</gene>
<comment type="caution">
    <text evidence="1">The sequence shown here is derived from an EMBL/GenBank/DDBJ whole genome shotgun (WGS) entry which is preliminary data.</text>
</comment>
<organism evidence="1 2">
    <name type="scientific">Cardiocondyla obscurior</name>
    <dbReference type="NCBI Taxonomy" id="286306"/>
    <lineage>
        <taxon>Eukaryota</taxon>
        <taxon>Metazoa</taxon>
        <taxon>Ecdysozoa</taxon>
        <taxon>Arthropoda</taxon>
        <taxon>Hexapoda</taxon>
        <taxon>Insecta</taxon>
        <taxon>Pterygota</taxon>
        <taxon>Neoptera</taxon>
        <taxon>Endopterygota</taxon>
        <taxon>Hymenoptera</taxon>
        <taxon>Apocrita</taxon>
        <taxon>Aculeata</taxon>
        <taxon>Formicoidea</taxon>
        <taxon>Formicidae</taxon>
        <taxon>Myrmicinae</taxon>
        <taxon>Cardiocondyla</taxon>
    </lineage>
</organism>